<dbReference type="GO" id="GO:0005739">
    <property type="term" value="C:mitochondrion"/>
    <property type="evidence" value="ECO:0007669"/>
    <property type="project" value="TreeGrafter"/>
</dbReference>
<dbReference type="Proteomes" id="UP000887581">
    <property type="component" value="Unplaced"/>
</dbReference>
<dbReference type="WBParaSite" id="sdigi.contig3.g441.t1">
    <property type="protein sequence ID" value="sdigi.contig3.g441.t1"/>
    <property type="gene ID" value="sdigi.contig3.g441"/>
</dbReference>
<dbReference type="AlphaFoldDB" id="A0A915PW12"/>
<dbReference type="PANTHER" id="PTHR32470:SF2">
    <property type="entry name" value="NADH DEHYDROGENASE [UBIQUINONE] 1 ALPHA SUBCOMPLEX ASSEMBLY FACTOR 2"/>
    <property type="match status" value="1"/>
</dbReference>
<name>A0A915PW12_9BILA</name>
<dbReference type="GO" id="GO:0032981">
    <property type="term" value="P:mitochondrial respiratory chain complex I assembly"/>
    <property type="evidence" value="ECO:0007669"/>
    <property type="project" value="TreeGrafter"/>
</dbReference>
<dbReference type="InterPro" id="IPR052618">
    <property type="entry name" value="ComplexI_NDUFA12"/>
</dbReference>
<dbReference type="InterPro" id="IPR007763">
    <property type="entry name" value="NDUFA12"/>
</dbReference>
<organism evidence="2 3">
    <name type="scientific">Setaria digitata</name>
    <dbReference type="NCBI Taxonomy" id="48799"/>
    <lineage>
        <taxon>Eukaryota</taxon>
        <taxon>Metazoa</taxon>
        <taxon>Ecdysozoa</taxon>
        <taxon>Nematoda</taxon>
        <taxon>Chromadorea</taxon>
        <taxon>Rhabditida</taxon>
        <taxon>Spirurina</taxon>
        <taxon>Spiruromorpha</taxon>
        <taxon>Filarioidea</taxon>
        <taxon>Setariidae</taxon>
        <taxon>Setaria</taxon>
    </lineage>
</organism>
<reference evidence="3" key="1">
    <citation type="submission" date="2022-11" db="UniProtKB">
        <authorList>
            <consortium name="WormBaseParasite"/>
        </authorList>
    </citation>
    <scope>IDENTIFICATION</scope>
</reference>
<keyword evidence="2" id="KW-1185">Reference proteome</keyword>
<evidence type="ECO:0000313" key="3">
    <source>
        <dbReference type="WBParaSite" id="sdigi.contig3.g441.t1"/>
    </source>
</evidence>
<accession>A0A915PW12</accession>
<dbReference type="GO" id="GO:0045271">
    <property type="term" value="C:respiratory chain complex I"/>
    <property type="evidence" value="ECO:0007669"/>
    <property type="project" value="InterPro"/>
</dbReference>
<evidence type="ECO:0000313" key="2">
    <source>
        <dbReference type="Proteomes" id="UP000887581"/>
    </source>
</evidence>
<protein>
    <submittedName>
        <fullName evidence="3">NADH dehydrogenase [ubiquinone] 1 alpha subcomplex subunit 12</fullName>
    </submittedName>
</protein>
<comment type="similarity">
    <text evidence="1">Belongs to the complex I NDUFA12 subunit family.</text>
</comment>
<sequence>MTVGNRQGVAAFIWRNFVDSLSRKRFQKTFVGIDEEGNKYYELIRSRRVVNRGFVPAKTSSEVLPPEWLTWLRGIRKLPPSSEEILLNRRASEEMAEKVEKLKQQGNSEFLDSDLEKMPYIESTPVSNDFDSQPRGFPRYMEYDKEQPKMT</sequence>
<evidence type="ECO:0000256" key="1">
    <source>
        <dbReference type="ARBA" id="ARBA00007355"/>
    </source>
</evidence>
<proteinExistence type="inferred from homology"/>
<dbReference type="Pfam" id="PF05071">
    <property type="entry name" value="NDUFA12"/>
    <property type="match status" value="1"/>
</dbReference>
<dbReference type="PANTHER" id="PTHR32470">
    <property type="entry name" value="ADH DEHYDROGENASE [UBIQUINONE] 1 ALPHA SUBCOMPLEX ASSEMBLY FACTOR 2"/>
    <property type="match status" value="1"/>
</dbReference>